<gene>
    <name evidence="2" type="primary">tsaB</name>
    <name evidence="2" type="ORF">H8K47_14315</name>
</gene>
<proteinExistence type="predicted"/>
<dbReference type="PANTHER" id="PTHR11735">
    <property type="entry name" value="TRNA N6-ADENOSINE THREONYLCARBAMOYLTRANSFERASE"/>
    <property type="match status" value="1"/>
</dbReference>
<dbReference type="RefSeq" id="WP_186882088.1">
    <property type="nucleotide sequence ID" value="NZ_JACOGG010000016.1"/>
</dbReference>
<dbReference type="Pfam" id="PF00814">
    <property type="entry name" value="TsaD"/>
    <property type="match status" value="1"/>
</dbReference>
<dbReference type="InterPro" id="IPR043129">
    <property type="entry name" value="ATPase_NBD"/>
</dbReference>
<evidence type="ECO:0000313" key="3">
    <source>
        <dbReference type="Proteomes" id="UP000612361"/>
    </source>
</evidence>
<dbReference type="Gene3D" id="3.30.420.40">
    <property type="match status" value="2"/>
</dbReference>
<evidence type="ECO:0000313" key="2">
    <source>
        <dbReference type="EMBL" id="MBC3936541.1"/>
    </source>
</evidence>
<evidence type="ECO:0000259" key="1">
    <source>
        <dbReference type="Pfam" id="PF00814"/>
    </source>
</evidence>
<feature type="domain" description="Gcp-like" evidence="1">
    <location>
        <begin position="33"/>
        <end position="147"/>
    </location>
</feature>
<organism evidence="2 3">
    <name type="scientific">Undibacterium rugosum</name>
    <dbReference type="NCBI Taxonomy" id="2762291"/>
    <lineage>
        <taxon>Bacteria</taxon>
        <taxon>Pseudomonadati</taxon>
        <taxon>Pseudomonadota</taxon>
        <taxon>Betaproteobacteria</taxon>
        <taxon>Burkholderiales</taxon>
        <taxon>Oxalobacteraceae</taxon>
        <taxon>Undibacterium</taxon>
    </lineage>
</organism>
<dbReference type="NCBIfam" id="TIGR03725">
    <property type="entry name" value="T6A_YeaZ"/>
    <property type="match status" value="1"/>
</dbReference>
<dbReference type="PANTHER" id="PTHR11735:SF11">
    <property type="entry name" value="TRNA THREONYLCARBAMOYLADENOSINE BIOSYNTHESIS PROTEIN TSAB"/>
    <property type="match status" value="1"/>
</dbReference>
<dbReference type="EMBL" id="JACOGG010000016">
    <property type="protein sequence ID" value="MBC3936541.1"/>
    <property type="molecule type" value="Genomic_DNA"/>
</dbReference>
<dbReference type="AlphaFoldDB" id="A0A923I2L3"/>
<keyword evidence="3" id="KW-1185">Reference proteome</keyword>
<protein>
    <submittedName>
        <fullName evidence="2">tRNA (Adenosine(37)-N6)-threonylcarbamoyltransferase complex dimerization subunit type 1 TsaB</fullName>
    </submittedName>
</protein>
<dbReference type="GO" id="GO:0002949">
    <property type="term" value="P:tRNA threonylcarbamoyladenosine modification"/>
    <property type="evidence" value="ECO:0007669"/>
    <property type="project" value="InterPro"/>
</dbReference>
<dbReference type="InterPro" id="IPR022496">
    <property type="entry name" value="T6A_TsaB"/>
</dbReference>
<comment type="caution">
    <text evidence="2">The sequence shown here is derived from an EMBL/GenBank/DDBJ whole genome shotgun (WGS) entry which is preliminary data.</text>
</comment>
<sequence>MTTILAIETSTEFASAAIISARGRFIRELSGVETHSKGIIPALQSLLAEAGVQLSECDALAFGCGPGAFTGIRTACGIVQGMAFAADLPVLPVVSLRAMAQAASSHAPDSELVCLLDARMGEVYWAQYRNVNGVLSVTAQPELLRLEEGELAGRCASLGAVAVVAGNGIQVPDGFPYPVLSVMPHAREVAELALQDLKHGLAQPATQAQPLYLRNKIALTTAERALKGQV</sequence>
<dbReference type="GO" id="GO:0005829">
    <property type="term" value="C:cytosol"/>
    <property type="evidence" value="ECO:0007669"/>
    <property type="project" value="TreeGrafter"/>
</dbReference>
<dbReference type="SUPFAM" id="SSF53067">
    <property type="entry name" value="Actin-like ATPase domain"/>
    <property type="match status" value="2"/>
</dbReference>
<accession>A0A923I2L3</accession>
<dbReference type="InterPro" id="IPR000905">
    <property type="entry name" value="Gcp-like_dom"/>
</dbReference>
<dbReference type="Proteomes" id="UP000612361">
    <property type="component" value="Unassembled WGS sequence"/>
</dbReference>
<name>A0A923I2L3_9BURK</name>
<reference evidence="2" key="1">
    <citation type="submission" date="2020-08" db="EMBL/GenBank/DDBJ databases">
        <title>Novel species isolated from subtropical streams in China.</title>
        <authorList>
            <person name="Lu H."/>
        </authorList>
    </citation>
    <scope>NUCLEOTIDE SEQUENCE</scope>
    <source>
        <strain evidence="2">CY7W</strain>
    </source>
</reference>
<dbReference type="CDD" id="cd24032">
    <property type="entry name" value="ASKHA_NBD_TsaB"/>
    <property type="match status" value="1"/>
</dbReference>